<evidence type="ECO:0000256" key="5">
    <source>
        <dbReference type="ARBA" id="ARBA00023128"/>
    </source>
</evidence>
<evidence type="ECO:0000256" key="6">
    <source>
        <dbReference type="ARBA" id="ARBA00023136"/>
    </source>
</evidence>
<evidence type="ECO:0000256" key="2">
    <source>
        <dbReference type="ARBA" id="ARBA00004240"/>
    </source>
</evidence>
<dbReference type="GO" id="GO:0005739">
    <property type="term" value="C:mitochondrion"/>
    <property type="evidence" value="ECO:0007669"/>
    <property type="project" value="UniProtKB-SubCell"/>
</dbReference>
<dbReference type="HOGENOM" id="CLU_000288_182_0_1"/>
<dbReference type="InterPro" id="IPR029058">
    <property type="entry name" value="AB_hydrolase_fold"/>
</dbReference>
<accession>W9Z2L2</accession>
<dbReference type="AlphaFoldDB" id="W9Z2L2"/>
<dbReference type="PANTHER" id="PTHR48182:SF2">
    <property type="entry name" value="PROTEIN SERAC1"/>
    <property type="match status" value="1"/>
</dbReference>
<organism evidence="9 10">
    <name type="scientific">Capronia coronata CBS 617.96</name>
    <dbReference type="NCBI Taxonomy" id="1182541"/>
    <lineage>
        <taxon>Eukaryota</taxon>
        <taxon>Fungi</taxon>
        <taxon>Dikarya</taxon>
        <taxon>Ascomycota</taxon>
        <taxon>Pezizomycotina</taxon>
        <taxon>Eurotiomycetes</taxon>
        <taxon>Chaetothyriomycetidae</taxon>
        <taxon>Chaetothyriales</taxon>
        <taxon>Herpotrichiellaceae</taxon>
        <taxon>Capronia</taxon>
    </lineage>
</organism>
<keyword evidence="5" id="KW-0496">Mitochondrion</keyword>
<evidence type="ECO:0000256" key="7">
    <source>
        <dbReference type="SAM" id="MobiDB-lite"/>
    </source>
</evidence>
<comment type="caution">
    <text evidence="9">The sequence shown here is derived from an EMBL/GenBank/DDBJ whole genome shotgun (WGS) entry which is preliminary data.</text>
</comment>
<dbReference type="Pfam" id="PF12697">
    <property type="entry name" value="Abhydrolase_6"/>
    <property type="match status" value="1"/>
</dbReference>
<dbReference type="PANTHER" id="PTHR48182">
    <property type="entry name" value="PROTEIN SERAC1"/>
    <property type="match status" value="1"/>
</dbReference>
<dbReference type="InterPro" id="IPR052374">
    <property type="entry name" value="SERAC1"/>
</dbReference>
<dbReference type="OrthoDB" id="4160655at2759"/>
<evidence type="ECO:0000256" key="1">
    <source>
        <dbReference type="ARBA" id="ARBA00004173"/>
    </source>
</evidence>
<dbReference type="GO" id="GO:0016020">
    <property type="term" value="C:membrane"/>
    <property type="evidence" value="ECO:0007669"/>
    <property type="project" value="UniProtKB-SubCell"/>
</dbReference>
<dbReference type="GO" id="GO:0005783">
    <property type="term" value="C:endoplasmic reticulum"/>
    <property type="evidence" value="ECO:0007669"/>
    <property type="project" value="UniProtKB-SubCell"/>
</dbReference>
<protein>
    <recommendedName>
        <fullName evidence="8">AB hydrolase-1 domain-containing protein</fullName>
    </recommendedName>
</protein>
<sequence length="315" mass="34792">MRVHSIIFVHGLTGDREKTWQAKNAAAPWPQTLLPSRVTHARILTFGYDAYVADWRSVVSKNRIGNHSMNLLAAVATYREDDDTNDRPLIFVCHSLGGLVCKDALSTAQQRPERHLKQVLLCTRGIVFLGTPHHGSDLAHWAEKLAKAIGVLKQTNPAILAVLKSDSEVLERVQAGFHTMIRSRAQDRLPPIEITCFFEELPLSGVGTVVPKDSAILPGYISIGIRANHMDMTKFRNVDDAGFTAVVGELRRWIKEWMPPRDGGLSSARRNENGEDDGRRVLGITQGGSHFEGPSFVHGGTLFQGNYIGRNGGPF</sequence>
<proteinExistence type="predicted"/>
<feature type="compositionally biased region" description="Basic and acidic residues" evidence="7">
    <location>
        <begin position="269"/>
        <end position="280"/>
    </location>
</feature>
<dbReference type="EMBL" id="AMWN01000001">
    <property type="protein sequence ID" value="EXJ95816.1"/>
    <property type="molecule type" value="Genomic_DNA"/>
</dbReference>
<keyword evidence="10" id="KW-1185">Reference proteome</keyword>
<feature type="region of interest" description="Disordered" evidence="7">
    <location>
        <begin position="261"/>
        <end position="281"/>
    </location>
</feature>
<evidence type="ECO:0000256" key="4">
    <source>
        <dbReference type="ARBA" id="ARBA00022824"/>
    </source>
</evidence>
<evidence type="ECO:0000313" key="10">
    <source>
        <dbReference type="Proteomes" id="UP000019484"/>
    </source>
</evidence>
<dbReference type="SUPFAM" id="SSF53474">
    <property type="entry name" value="alpha/beta-Hydrolases"/>
    <property type="match status" value="1"/>
</dbReference>
<dbReference type="eggNOG" id="KOG2029">
    <property type="taxonomic scope" value="Eukaryota"/>
</dbReference>
<feature type="domain" description="AB hydrolase-1" evidence="8">
    <location>
        <begin position="6"/>
        <end position="143"/>
    </location>
</feature>
<keyword evidence="6" id="KW-0472">Membrane</keyword>
<comment type="subcellular location">
    <subcellularLocation>
        <location evidence="2">Endoplasmic reticulum</location>
    </subcellularLocation>
    <subcellularLocation>
        <location evidence="3">Membrane</location>
    </subcellularLocation>
    <subcellularLocation>
        <location evidence="1">Mitochondrion</location>
    </subcellularLocation>
</comment>
<dbReference type="GeneID" id="19155844"/>
<dbReference type="Proteomes" id="UP000019484">
    <property type="component" value="Unassembled WGS sequence"/>
</dbReference>
<reference evidence="9 10" key="1">
    <citation type="submission" date="2013-03" db="EMBL/GenBank/DDBJ databases">
        <title>The Genome Sequence of Capronia coronata CBS 617.96.</title>
        <authorList>
            <consortium name="The Broad Institute Genomics Platform"/>
            <person name="Cuomo C."/>
            <person name="de Hoog S."/>
            <person name="Gorbushina A."/>
            <person name="Walker B."/>
            <person name="Young S.K."/>
            <person name="Zeng Q."/>
            <person name="Gargeya S."/>
            <person name="Fitzgerald M."/>
            <person name="Haas B."/>
            <person name="Abouelleil A."/>
            <person name="Allen A.W."/>
            <person name="Alvarado L."/>
            <person name="Arachchi H.M."/>
            <person name="Berlin A.M."/>
            <person name="Chapman S.B."/>
            <person name="Gainer-Dewar J."/>
            <person name="Goldberg J."/>
            <person name="Griggs A."/>
            <person name="Gujja S."/>
            <person name="Hansen M."/>
            <person name="Howarth C."/>
            <person name="Imamovic A."/>
            <person name="Ireland A."/>
            <person name="Larimer J."/>
            <person name="McCowan C."/>
            <person name="Murphy C."/>
            <person name="Pearson M."/>
            <person name="Poon T.W."/>
            <person name="Priest M."/>
            <person name="Roberts A."/>
            <person name="Saif S."/>
            <person name="Shea T."/>
            <person name="Sisk P."/>
            <person name="Sykes S."/>
            <person name="Wortman J."/>
            <person name="Nusbaum C."/>
            <person name="Birren B."/>
        </authorList>
    </citation>
    <scope>NUCLEOTIDE SEQUENCE [LARGE SCALE GENOMIC DNA]</scope>
    <source>
        <strain evidence="9 10">CBS 617.96</strain>
    </source>
</reference>
<dbReference type="RefSeq" id="XP_007720045.1">
    <property type="nucleotide sequence ID" value="XM_007721855.1"/>
</dbReference>
<dbReference type="InterPro" id="IPR000073">
    <property type="entry name" value="AB_hydrolase_1"/>
</dbReference>
<keyword evidence="4" id="KW-0256">Endoplasmic reticulum</keyword>
<evidence type="ECO:0000256" key="3">
    <source>
        <dbReference type="ARBA" id="ARBA00004370"/>
    </source>
</evidence>
<evidence type="ECO:0000259" key="8">
    <source>
        <dbReference type="Pfam" id="PF12697"/>
    </source>
</evidence>
<dbReference type="Gene3D" id="3.40.50.1820">
    <property type="entry name" value="alpha/beta hydrolase"/>
    <property type="match status" value="1"/>
</dbReference>
<gene>
    <name evidence="9" type="ORF">A1O1_00940</name>
</gene>
<name>W9Z2L2_9EURO</name>
<evidence type="ECO:0000313" key="9">
    <source>
        <dbReference type="EMBL" id="EXJ95816.1"/>
    </source>
</evidence>